<keyword evidence="2" id="KW-0812">Transmembrane</keyword>
<dbReference type="RefSeq" id="WP_234863883.1">
    <property type="nucleotide sequence ID" value="NZ_JAKEVY010000001.1"/>
</dbReference>
<evidence type="ECO:0008006" key="5">
    <source>
        <dbReference type="Google" id="ProtNLM"/>
    </source>
</evidence>
<comment type="caution">
    <text evidence="3">The sequence shown here is derived from an EMBL/GenBank/DDBJ whole genome shotgun (WGS) entry which is preliminary data.</text>
</comment>
<name>A0ABS9BDI1_9BACT</name>
<evidence type="ECO:0000313" key="4">
    <source>
        <dbReference type="Proteomes" id="UP001200145"/>
    </source>
</evidence>
<dbReference type="Proteomes" id="UP001200145">
    <property type="component" value="Unassembled WGS sequence"/>
</dbReference>
<keyword evidence="4" id="KW-1185">Reference proteome</keyword>
<keyword evidence="2" id="KW-1133">Transmembrane helix</keyword>
<keyword evidence="2" id="KW-0472">Membrane</keyword>
<feature type="coiled-coil region" evidence="1">
    <location>
        <begin position="59"/>
        <end position="86"/>
    </location>
</feature>
<dbReference type="EMBL" id="JAKEVY010000001">
    <property type="protein sequence ID" value="MCF1713350.1"/>
    <property type="molecule type" value="Genomic_DNA"/>
</dbReference>
<feature type="transmembrane region" description="Helical" evidence="2">
    <location>
        <begin position="94"/>
        <end position="116"/>
    </location>
</feature>
<protein>
    <recommendedName>
        <fullName evidence="5">Anti-sigma factor</fullName>
    </recommendedName>
</protein>
<evidence type="ECO:0000256" key="1">
    <source>
        <dbReference type="SAM" id="Coils"/>
    </source>
</evidence>
<evidence type="ECO:0000256" key="2">
    <source>
        <dbReference type="SAM" id="Phobius"/>
    </source>
</evidence>
<accession>A0ABS9BDI1</accession>
<keyword evidence="1" id="KW-0175">Coiled coil</keyword>
<reference evidence="3 4" key="1">
    <citation type="submission" date="2022-01" db="EMBL/GenBank/DDBJ databases">
        <title>Flavihumibacter sp. nov., isolated from sediment of a river.</title>
        <authorList>
            <person name="Liu H."/>
        </authorList>
    </citation>
    <scope>NUCLEOTIDE SEQUENCE [LARGE SCALE GENOMIC DNA]</scope>
    <source>
        <strain evidence="3 4">RY-1</strain>
    </source>
</reference>
<gene>
    <name evidence="3" type="ORF">L0U88_01755</name>
</gene>
<sequence length="118" mass="14017">MNNLLNILTNSNKDIDNQLLMDYISGKLSHSDRHLVEAWLQENEFESDALEGLEAFGNKEELQRYVNQLNKELKLYLQSKKQRREKKRIRENPWTYLAILLILAFLILAYVVLQLLNR</sequence>
<organism evidence="3 4">
    <name type="scientific">Flavihumibacter fluminis</name>
    <dbReference type="NCBI Taxonomy" id="2909236"/>
    <lineage>
        <taxon>Bacteria</taxon>
        <taxon>Pseudomonadati</taxon>
        <taxon>Bacteroidota</taxon>
        <taxon>Chitinophagia</taxon>
        <taxon>Chitinophagales</taxon>
        <taxon>Chitinophagaceae</taxon>
        <taxon>Flavihumibacter</taxon>
    </lineage>
</organism>
<evidence type="ECO:0000313" key="3">
    <source>
        <dbReference type="EMBL" id="MCF1713350.1"/>
    </source>
</evidence>
<proteinExistence type="predicted"/>